<protein>
    <submittedName>
        <fullName evidence="1">Uncharacterized protein</fullName>
    </submittedName>
</protein>
<dbReference type="AlphaFoldDB" id="A0A6V7VDL4"/>
<organism evidence="1 2">
    <name type="scientific">Meloidogyne enterolobii</name>
    <name type="common">Root-knot nematode worm</name>
    <name type="synonym">Meloidogyne mayaguensis</name>
    <dbReference type="NCBI Taxonomy" id="390850"/>
    <lineage>
        <taxon>Eukaryota</taxon>
        <taxon>Metazoa</taxon>
        <taxon>Ecdysozoa</taxon>
        <taxon>Nematoda</taxon>
        <taxon>Chromadorea</taxon>
        <taxon>Rhabditida</taxon>
        <taxon>Tylenchina</taxon>
        <taxon>Tylenchomorpha</taxon>
        <taxon>Tylenchoidea</taxon>
        <taxon>Meloidogynidae</taxon>
        <taxon>Meloidogyninae</taxon>
        <taxon>Meloidogyne</taxon>
    </lineage>
</organism>
<name>A0A6V7VDL4_MELEN</name>
<evidence type="ECO:0000313" key="1">
    <source>
        <dbReference type="EMBL" id="CAD2172261.1"/>
    </source>
</evidence>
<comment type="caution">
    <text evidence="1">The sequence shown here is derived from an EMBL/GenBank/DDBJ whole genome shotgun (WGS) entry which is preliminary data.</text>
</comment>
<dbReference type="Proteomes" id="UP000580250">
    <property type="component" value="Unassembled WGS sequence"/>
</dbReference>
<proteinExistence type="predicted"/>
<dbReference type="EMBL" id="CAJEWN010000197">
    <property type="protein sequence ID" value="CAD2172261.1"/>
    <property type="molecule type" value="Genomic_DNA"/>
</dbReference>
<sequence>MSVQINKKLNQPHFPCNNFHILPSFPLLLSLTTKKYSKIPLLLLTSILTI</sequence>
<gene>
    <name evidence="1" type="ORF">MENT_LOCUS23801</name>
</gene>
<accession>A0A6V7VDL4</accession>
<reference evidence="1 2" key="1">
    <citation type="submission" date="2020-08" db="EMBL/GenBank/DDBJ databases">
        <authorList>
            <person name="Koutsovoulos G."/>
            <person name="Danchin GJ E."/>
        </authorList>
    </citation>
    <scope>NUCLEOTIDE SEQUENCE [LARGE SCALE GENOMIC DNA]</scope>
</reference>
<evidence type="ECO:0000313" key="2">
    <source>
        <dbReference type="Proteomes" id="UP000580250"/>
    </source>
</evidence>